<dbReference type="AlphaFoldDB" id="A0A7J7KDG2"/>
<proteinExistence type="predicted"/>
<sequence length="73" mass="8340">MMVTQSQVICFNHSTGLHYFLSTRMKANRNKHHTYTLCPYTFTLTQAAKIRCCLRDGLQHVASEALLTIVNIP</sequence>
<organism evidence="1 2">
    <name type="scientific">Bugula neritina</name>
    <name type="common">Brown bryozoan</name>
    <name type="synonym">Sertularia neritina</name>
    <dbReference type="NCBI Taxonomy" id="10212"/>
    <lineage>
        <taxon>Eukaryota</taxon>
        <taxon>Metazoa</taxon>
        <taxon>Spiralia</taxon>
        <taxon>Lophotrochozoa</taxon>
        <taxon>Bryozoa</taxon>
        <taxon>Gymnolaemata</taxon>
        <taxon>Cheilostomatida</taxon>
        <taxon>Flustrina</taxon>
        <taxon>Buguloidea</taxon>
        <taxon>Bugulidae</taxon>
        <taxon>Bugula</taxon>
    </lineage>
</organism>
<evidence type="ECO:0000313" key="2">
    <source>
        <dbReference type="Proteomes" id="UP000593567"/>
    </source>
</evidence>
<protein>
    <submittedName>
        <fullName evidence="1">Uncharacterized protein</fullName>
    </submittedName>
</protein>
<reference evidence="1" key="1">
    <citation type="submission" date="2020-06" db="EMBL/GenBank/DDBJ databases">
        <title>Draft genome of Bugula neritina, a colonial animal packing powerful symbionts and potential medicines.</title>
        <authorList>
            <person name="Rayko M."/>
        </authorList>
    </citation>
    <scope>NUCLEOTIDE SEQUENCE [LARGE SCALE GENOMIC DNA]</scope>
    <source>
        <strain evidence="1">Kwan_BN1</strain>
    </source>
</reference>
<gene>
    <name evidence="1" type="ORF">EB796_004995</name>
</gene>
<evidence type="ECO:0000313" key="1">
    <source>
        <dbReference type="EMBL" id="KAF6036700.1"/>
    </source>
</evidence>
<dbReference type="EMBL" id="VXIV02000687">
    <property type="protein sequence ID" value="KAF6036700.1"/>
    <property type="molecule type" value="Genomic_DNA"/>
</dbReference>
<accession>A0A7J7KDG2</accession>
<name>A0A7J7KDG2_BUGNE</name>
<dbReference type="Proteomes" id="UP000593567">
    <property type="component" value="Unassembled WGS sequence"/>
</dbReference>
<comment type="caution">
    <text evidence="1">The sequence shown here is derived from an EMBL/GenBank/DDBJ whole genome shotgun (WGS) entry which is preliminary data.</text>
</comment>
<keyword evidence="2" id="KW-1185">Reference proteome</keyword>